<reference evidence="1" key="1">
    <citation type="submission" date="2020-04" db="EMBL/GenBank/DDBJ databases">
        <authorList>
            <person name="Alioto T."/>
            <person name="Alioto T."/>
            <person name="Gomez Garrido J."/>
        </authorList>
    </citation>
    <scope>NUCLEOTIDE SEQUENCE</scope>
    <source>
        <strain evidence="1">A484AB</strain>
    </source>
</reference>
<dbReference type="Gene3D" id="3.30.420.10">
    <property type="entry name" value="Ribonuclease H-like superfamily/Ribonuclease H"/>
    <property type="match status" value="1"/>
</dbReference>
<name>A0A6S7FRG0_PARCT</name>
<keyword evidence="2" id="KW-1185">Reference proteome</keyword>
<dbReference type="SUPFAM" id="SSF53098">
    <property type="entry name" value="Ribonuclease H-like"/>
    <property type="match status" value="1"/>
</dbReference>
<dbReference type="InterPro" id="IPR036397">
    <property type="entry name" value="RNaseH_sf"/>
</dbReference>
<dbReference type="InterPro" id="IPR001584">
    <property type="entry name" value="Integrase_cat-core"/>
</dbReference>
<dbReference type="GO" id="GO:0003676">
    <property type="term" value="F:nucleic acid binding"/>
    <property type="evidence" value="ECO:0007669"/>
    <property type="project" value="InterPro"/>
</dbReference>
<accession>A0A6S7FRG0</accession>
<sequence>MVPAVEQVLKQFHERFGRYPNVAQFDEGKEFYNNGVKALLDDHDIHYFSTMKLGGKKAAIVERFNRTLKTRMWKYFTESGFTEKEKKWIDVLPNLVNSYNHSKHRTIGMKPAYVNEENKDEVWTRIYGYPLSYFPKPKFKVGDNVHAIPGYKTFKKGYTKNFFEEAYEVTEVFRGDPNMYKLRDPDDDKYILGRYYEPELSLDLSGLEDLDRQDDELWMMDFKGNNEDDTSTKRKREINSLYTTGSYVNLKSEYMKKLFTEDYRVNPNDGPNSKDLFSRLNVDGYWLTFDDVKVAFIDRNGNYLLSKNTSNAQSQLNFRTAFEKATEEHRKTLNSIVEEEVPNGENIDAISEDVRDEIHRENIDDNIEFSDRVLQLHRDGKFTEQEARELIGITVPKGEPEEKIKYLKIERERLRQDLQAESDPSKKEILRDGLTIVEQNIDDAKLQMRQKPESEEGVHRVREKVREDIRTRFEKFKSWARENLGILSAIAISVAGIITTVVVAGKKTLVGTAKGLGEVGKALAKVAKAALPVFIPILTMLATIFKWGAKGLEFLAKNLWLVAIIIATIIYEYFKKNKK</sequence>
<dbReference type="Proteomes" id="UP001152795">
    <property type="component" value="Unassembled WGS sequence"/>
</dbReference>
<dbReference type="PANTHER" id="PTHR46585">
    <property type="entry name" value="INTEGRASE CORE DOMAIN CONTAINING PROTEIN"/>
    <property type="match status" value="1"/>
</dbReference>
<gene>
    <name evidence="1" type="ORF">PACLA_8A052284</name>
</gene>
<proteinExistence type="predicted"/>
<dbReference type="EMBL" id="CACRXK020000042">
    <property type="protein sequence ID" value="CAB3977330.1"/>
    <property type="molecule type" value="Genomic_DNA"/>
</dbReference>
<comment type="caution">
    <text evidence="1">The sequence shown here is derived from an EMBL/GenBank/DDBJ whole genome shotgun (WGS) entry which is preliminary data.</text>
</comment>
<dbReference type="InterPro" id="IPR012337">
    <property type="entry name" value="RNaseH-like_sf"/>
</dbReference>
<protein>
    <submittedName>
        <fullName evidence="1">Integrase core domain-containing</fullName>
    </submittedName>
</protein>
<evidence type="ECO:0000313" key="2">
    <source>
        <dbReference type="Proteomes" id="UP001152795"/>
    </source>
</evidence>
<dbReference type="GO" id="GO:0015074">
    <property type="term" value="P:DNA integration"/>
    <property type="evidence" value="ECO:0007669"/>
    <property type="project" value="InterPro"/>
</dbReference>
<dbReference type="OrthoDB" id="2344127at2759"/>
<dbReference type="PANTHER" id="PTHR46585:SF1">
    <property type="entry name" value="CHROMO DOMAIN-CONTAINING PROTEIN"/>
    <property type="match status" value="1"/>
</dbReference>
<dbReference type="AlphaFoldDB" id="A0A6S7FRG0"/>
<evidence type="ECO:0000313" key="1">
    <source>
        <dbReference type="EMBL" id="CAB3977330.1"/>
    </source>
</evidence>
<organism evidence="1 2">
    <name type="scientific">Paramuricea clavata</name>
    <name type="common">Red gorgonian</name>
    <name type="synonym">Violescent sea-whip</name>
    <dbReference type="NCBI Taxonomy" id="317549"/>
    <lineage>
        <taxon>Eukaryota</taxon>
        <taxon>Metazoa</taxon>
        <taxon>Cnidaria</taxon>
        <taxon>Anthozoa</taxon>
        <taxon>Octocorallia</taxon>
        <taxon>Malacalcyonacea</taxon>
        <taxon>Plexauridae</taxon>
        <taxon>Paramuricea</taxon>
    </lineage>
</organism>
<dbReference type="PROSITE" id="PS50994">
    <property type="entry name" value="INTEGRASE"/>
    <property type="match status" value="1"/>
</dbReference>